<dbReference type="PRINTS" id="PR01036">
    <property type="entry name" value="TCRTETB"/>
</dbReference>
<feature type="transmembrane region" description="Helical" evidence="8">
    <location>
        <begin position="234"/>
        <end position="253"/>
    </location>
</feature>
<dbReference type="GO" id="GO:0005886">
    <property type="term" value="C:plasma membrane"/>
    <property type="evidence" value="ECO:0007669"/>
    <property type="project" value="UniProtKB-SubCell"/>
</dbReference>
<proteinExistence type="predicted"/>
<dbReference type="AlphaFoldDB" id="A0A2A9EZ35"/>
<sequence>MDTHPTGNVPLSPKRRWWGLLVLALPALIVSMDQNVLYLALPELSRELTPTLVEQLWMTDVYGLMVAMFLIPLGAVSDRWGHRRVLLLGAAAFAGCSVLAAFAPTSELLIAARALLGVAGAMLAPSALALITALFSDAGERAKAVGLWMTCFMVGMAAGPIVGGLLLRWFWWGSVFLLGIPVMLALILLGPSLLPRGNARSTTRTDLGGAALSALAVLALVFGIKSVTAGDIPPVMAVAIMVAGLACAGAFIARLCRHPEPLVPIALFANRRFTAALCVMMVSAVAIGGSYFFFTQYLQLVANLSALHAGVVLVAPAVAFAAGAVLGPLLTARVPMHYVLAGGLVVAAIGLGTAAVVRSGDDLLLAVLGFSLAFLGFGPGAALGTDLVVGSARAEEVGSASALSETGTELGSALGVAILGSLGAVLYRQNLNATLPHEAGTPALESALDGVIATETVVPGLAWAAESAYASAFGWVAAIAAGLLAVLALVTIHALRPLSTAPTDGQMAGISRPMPHASHSQQKD</sequence>
<evidence type="ECO:0000256" key="4">
    <source>
        <dbReference type="ARBA" id="ARBA00022692"/>
    </source>
</evidence>
<dbReference type="PROSITE" id="PS50850">
    <property type="entry name" value="MFS"/>
    <property type="match status" value="1"/>
</dbReference>
<evidence type="ECO:0000259" key="9">
    <source>
        <dbReference type="PROSITE" id="PS50850"/>
    </source>
</evidence>
<dbReference type="InterPro" id="IPR011701">
    <property type="entry name" value="MFS"/>
</dbReference>
<feature type="transmembrane region" description="Helical" evidence="8">
    <location>
        <begin position="85"/>
        <end position="104"/>
    </location>
</feature>
<dbReference type="Gene3D" id="1.20.1250.20">
    <property type="entry name" value="MFS general substrate transporter like domains"/>
    <property type="match status" value="1"/>
</dbReference>
<evidence type="ECO:0000256" key="3">
    <source>
        <dbReference type="ARBA" id="ARBA00022475"/>
    </source>
</evidence>
<dbReference type="Proteomes" id="UP000224130">
    <property type="component" value="Unassembled WGS sequence"/>
</dbReference>
<comment type="subcellular location">
    <subcellularLocation>
        <location evidence="1">Cell membrane</location>
        <topology evidence="1">Multi-pass membrane protein</topology>
    </subcellularLocation>
</comment>
<feature type="transmembrane region" description="Helical" evidence="8">
    <location>
        <begin position="363"/>
        <end position="389"/>
    </location>
</feature>
<gene>
    <name evidence="10" type="ORF">ATJ88_2272</name>
</gene>
<evidence type="ECO:0000256" key="1">
    <source>
        <dbReference type="ARBA" id="ARBA00004651"/>
    </source>
</evidence>
<reference evidence="10 11" key="1">
    <citation type="submission" date="2017-10" db="EMBL/GenBank/DDBJ databases">
        <title>Sequencing the genomes of 1000 actinobacteria strains.</title>
        <authorList>
            <person name="Klenk H.-P."/>
        </authorList>
    </citation>
    <scope>NUCLEOTIDE SEQUENCE [LARGE SCALE GENOMIC DNA]</scope>
    <source>
        <strain evidence="10 11">DSM 21863</strain>
    </source>
</reference>
<evidence type="ECO:0000256" key="2">
    <source>
        <dbReference type="ARBA" id="ARBA00022448"/>
    </source>
</evidence>
<evidence type="ECO:0000256" key="5">
    <source>
        <dbReference type="ARBA" id="ARBA00022989"/>
    </source>
</evidence>
<dbReference type="SUPFAM" id="SSF103473">
    <property type="entry name" value="MFS general substrate transporter"/>
    <property type="match status" value="1"/>
</dbReference>
<feature type="transmembrane region" description="Helical" evidence="8">
    <location>
        <begin position="273"/>
        <end position="294"/>
    </location>
</feature>
<feature type="transmembrane region" description="Helical" evidence="8">
    <location>
        <begin position="468"/>
        <end position="490"/>
    </location>
</feature>
<evidence type="ECO:0000256" key="8">
    <source>
        <dbReference type="SAM" id="Phobius"/>
    </source>
</evidence>
<dbReference type="Pfam" id="PF07690">
    <property type="entry name" value="MFS_1"/>
    <property type="match status" value="1"/>
</dbReference>
<feature type="transmembrane region" description="Helical" evidence="8">
    <location>
        <begin position="61"/>
        <end position="78"/>
    </location>
</feature>
<dbReference type="PANTHER" id="PTHR42718:SF47">
    <property type="entry name" value="METHYL VIOLOGEN RESISTANCE PROTEIN SMVA"/>
    <property type="match status" value="1"/>
</dbReference>
<keyword evidence="6 8" id="KW-0472">Membrane</keyword>
<dbReference type="EMBL" id="PDJJ01000001">
    <property type="protein sequence ID" value="PFG43572.1"/>
    <property type="molecule type" value="Genomic_DNA"/>
</dbReference>
<protein>
    <submittedName>
        <fullName evidence="10">DHA2 family multidrug resistance protein-like MFS transporter</fullName>
    </submittedName>
</protein>
<feature type="region of interest" description="Disordered" evidence="7">
    <location>
        <begin position="504"/>
        <end position="524"/>
    </location>
</feature>
<keyword evidence="5 8" id="KW-1133">Transmembrane helix</keyword>
<keyword evidence="11" id="KW-1185">Reference proteome</keyword>
<organism evidence="10 11">
    <name type="scientific">Isoptericola jiangsuensis</name>
    <dbReference type="NCBI Taxonomy" id="548579"/>
    <lineage>
        <taxon>Bacteria</taxon>
        <taxon>Bacillati</taxon>
        <taxon>Actinomycetota</taxon>
        <taxon>Actinomycetes</taxon>
        <taxon>Micrococcales</taxon>
        <taxon>Promicromonosporaceae</taxon>
        <taxon>Isoptericola</taxon>
    </lineage>
</organism>
<feature type="domain" description="Major facilitator superfamily (MFS) profile" evidence="9">
    <location>
        <begin position="19"/>
        <end position="500"/>
    </location>
</feature>
<accession>A0A2A9EZ35</accession>
<evidence type="ECO:0000256" key="7">
    <source>
        <dbReference type="SAM" id="MobiDB-lite"/>
    </source>
</evidence>
<dbReference type="Gene3D" id="1.20.1720.10">
    <property type="entry name" value="Multidrug resistance protein D"/>
    <property type="match status" value="1"/>
</dbReference>
<dbReference type="CDD" id="cd17321">
    <property type="entry name" value="MFS_MMR_MDR_like"/>
    <property type="match status" value="1"/>
</dbReference>
<keyword evidence="4 8" id="KW-0812">Transmembrane</keyword>
<feature type="transmembrane region" description="Helical" evidence="8">
    <location>
        <begin position="207"/>
        <end position="228"/>
    </location>
</feature>
<dbReference type="InterPro" id="IPR036259">
    <property type="entry name" value="MFS_trans_sf"/>
</dbReference>
<evidence type="ECO:0000256" key="6">
    <source>
        <dbReference type="ARBA" id="ARBA00023136"/>
    </source>
</evidence>
<keyword evidence="3" id="KW-1003">Cell membrane</keyword>
<dbReference type="PANTHER" id="PTHR42718">
    <property type="entry name" value="MAJOR FACILITATOR SUPERFAMILY MULTIDRUG TRANSPORTER MFSC"/>
    <property type="match status" value="1"/>
</dbReference>
<feature type="transmembrane region" description="Helical" evidence="8">
    <location>
        <begin position="176"/>
        <end position="195"/>
    </location>
</feature>
<dbReference type="RefSeq" id="WP_098463913.1">
    <property type="nucleotide sequence ID" value="NZ_PDJJ01000001.1"/>
</dbReference>
<comment type="caution">
    <text evidence="10">The sequence shown here is derived from an EMBL/GenBank/DDBJ whole genome shotgun (WGS) entry which is preliminary data.</text>
</comment>
<name>A0A2A9EZ35_9MICO</name>
<keyword evidence="2" id="KW-0813">Transport</keyword>
<evidence type="ECO:0000313" key="11">
    <source>
        <dbReference type="Proteomes" id="UP000224130"/>
    </source>
</evidence>
<dbReference type="OrthoDB" id="9781469at2"/>
<feature type="transmembrane region" description="Helical" evidence="8">
    <location>
        <begin position="20"/>
        <end position="41"/>
    </location>
</feature>
<evidence type="ECO:0000313" key="10">
    <source>
        <dbReference type="EMBL" id="PFG43572.1"/>
    </source>
</evidence>
<dbReference type="InterPro" id="IPR020846">
    <property type="entry name" value="MFS_dom"/>
</dbReference>
<feature type="transmembrane region" description="Helical" evidence="8">
    <location>
        <begin position="110"/>
        <end position="135"/>
    </location>
</feature>
<feature type="transmembrane region" description="Helical" evidence="8">
    <location>
        <begin position="306"/>
        <end position="326"/>
    </location>
</feature>
<dbReference type="GO" id="GO:0022857">
    <property type="term" value="F:transmembrane transporter activity"/>
    <property type="evidence" value="ECO:0007669"/>
    <property type="project" value="InterPro"/>
</dbReference>
<feature type="transmembrane region" description="Helical" evidence="8">
    <location>
        <begin position="338"/>
        <end position="357"/>
    </location>
</feature>
<feature type="transmembrane region" description="Helical" evidence="8">
    <location>
        <begin position="147"/>
        <end position="170"/>
    </location>
</feature>